<dbReference type="Gene3D" id="1.10.10.10">
    <property type="entry name" value="Winged helix-like DNA-binding domain superfamily/Winged helix DNA-binding domain"/>
    <property type="match status" value="1"/>
</dbReference>
<dbReference type="InterPro" id="IPR039422">
    <property type="entry name" value="MarR/SlyA-like"/>
</dbReference>
<dbReference type="SMART" id="SM00347">
    <property type="entry name" value="HTH_MARR"/>
    <property type="match status" value="1"/>
</dbReference>
<dbReference type="GO" id="GO:0006950">
    <property type="term" value="P:response to stress"/>
    <property type="evidence" value="ECO:0007669"/>
    <property type="project" value="TreeGrafter"/>
</dbReference>
<dbReference type="PANTHER" id="PTHR33164:SF89">
    <property type="entry name" value="MARR FAMILY REGULATORY PROTEIN"/>
    <property type="match status" value="1"/>
</dbReference>
<gene>
    <name evidence="5" type="ORF">DI536_01120</name>
</gene>
<dbReference type="InterPro" id="IPR000835">
    <property type="entry name" value="HTH_MarR-typ"/>
</dbReference>
<dbReference type="GO" id="GO:0003700">
    <property type="term" value="F:DNA-binding transcription factor activity"/>
    <property type="evidence" value="ECO:0007669"/>
    <property type="project" value="InterPro"/>
</dbReference>
<dbReference type="AlphaFoldDB" id="A0A2W5TSB4"/>
<dbReference type="PANTHER" id="PTHR33164">
    <property type="entry name" value="TRANSCRIPTIONAL REGULATOR, MARR FAMILY"/>
    <property type="match status" value="1"/>
</dbReference>
<reference evidence="5 6" key="1">
    <citation type="submission" date="2017-08" db="EMBL/GenBank/DDBJ databases">
        <title>Infants hospitalized years apart are colonized by the same room-sourced microbial strains.</title>
        <authorList>
            <person name="Brooks B."/>
            <person name="Olm M.R."/>
            <person name="Firek B.A."/>
            <person name="Baker R."/>
            <person name="Thomas B.C."/>
            <person name="Morowitz M.J."/>
            <person name="Banfield J.F."/>
        </authorList>
    </citation>
    <scope>NUCLEOTIDE SEQUENCE [LARGE SCALE GENOMIC DNA]</scope>
    <source>
        <strain evidence="5">S2_003_000_R2_14</strain>
    </source>
</reference>
<keyword evidence="1" id="KW-0805">Transcription regulation</keyword>
<dbReference type="PRINTS" id="PR00598">
    <property type="entry name" value="HTHMARR"/>
</dbReference>
<evidence type="ECO:0000259" key="4">
    <source>
        <dbReference type="PROSITE" id="PS50995"/>
    </source>
</evidence>
<evidence type="ECO:0000256" key="1">
    <source>
        <dbReference type="ARBA" id="ARBA00023015"/>
    </source>
</evidence>
<evidence type="ECO:0000313" key="6">
    <source>
        <dbReference type="Proteomes" id="UP000249061"/>
    </source>
</evidence>
<proteinExistence type="predicted"/>
<organism evidence="5 6">
    <name type="scientific">Archangium gephyra</name>
    <dbReference type="NCBI Taxonomy" id="48"/>
    <lineage>
        <taxon>Bacteria</taxon>
        <taxon>Pseudomonadati</taxon>
        <taxon>Myxococcota</taxon>
        <taxon>Myxococcia</taxon>
        <taxon>Myxococcales</taxon>
        <taxon>Cystobacterineae</taxon>
        <taxon>Archangiaceae</taxon>
        <taxon>Archangium</taxon>
    </lineage>
</organism>
<dbReference type="Pfam" id="PF01047">
    <property type="entry name" value="MarR"/>
    <property type="match status" value="1"/>
</dbReference>
<comment type="caution">
    <text evidence="5">The sequence shown here is derived from an EMBL/GenBank/DDBJ whole genome shotgun (WGS) entry which is preliminary data.</text>
</comment>
<accession>A0A2W5TSB4</accession>
<dbReference type="EMBL" id="QFQP01000001">
    <property type="protein sequence ID" value="PZR18510.1"/>
    <property type="molecule type" value="Genomic_DNA"/>
</dbReference>
<evidence type="ECO:0000256" key="2">
    <source>
        <dbReference type="ARBA" id="ARBA00023125"/>
    </source>
</evidence>
<dbReference type="GO" id="GO:0003677">
    <property type="term" value="F:DNA binding"/>
    <property type="evidence" value="ECO:0007669"/>
    <property type="project" value="UniProtKB-KW"/>
</dbReference>
<dbReference type="SUPFAM" id="SSF46785">
    <property type="entry name" value="Winged helix' DNA-binding domain"/>
    <property type="match status" value="1"/>
</dbReference>
<keyword evidence="2" id="KW-0238">DNA-binding</keyword>
<keyword evidence="3" id="KW-0804">Transcription</keyword>
<dbReference type="PROSITE" id="PS50995">
    <property type="entry name" value="HTH_MARR_2"/>
    <property type="match status" value="1"/>
</dbReference>
<dbReference type="InterPro" id="IPR036388">
    <property type="entry name" value="WH-like_DNA-bd_sf"/>
</dbReference>
<evidence type="ECO:0000313" key="5">
    <source>
        <dbReference type="EMBL" id="PZR18510.1"/>
    </source>
</evidence>
<name>A0A2W5TSB4_9BACT</name>
<dbReference type="PROSITE" id="PS01117">
    <property type="entry name" value="HTH_MARR_1"/>
    <property type="match status" value="1"/>
</dbReference>
<evidence type="ECO:0000256" key="3">
    <source>
        <dbReference type="ARBA" id="ARBA00023163"/>
    </source>
</evidence>
<dbReference type="InterPro" id="IPR023187">
    <property type="entry name" value="Tscrpt_reg_MarR-type_CS"/>
</dbReference>
<protein>
    <recommendedName>
        <fullName evidence="4">HTH marR-type domain-containing protein</fullName>
    </recommendedName>
</protein>
<dbReference type="InterPro" id="IPR036390">
    <property type="entry name" value="WH_DNA-bd_sf"/>
</dbReference>
<sequence length="145" mass="15914">MAVYAAAMSRRDVRAIQRAFPQIHAACHSHHHTLEHGEADILSHLDLVLGARVEALAEHLALTRSSLDEALQRLEKKGLVVRSRSARDRRHVVVKLTEAGDAAGEEDMLDDAHLEEALAQLTAAERRRVVEGLTLLAGACARITH</sequence>
<feature type="domain" description="HTH marR-type" evidence="4">
    <location>
        <begin position="1"/>
        <end position="138"/>
    </location>
</feature>
<dbReference type="Proteomes" id="UP000249061">
    <property type="component" value="Unassembled WGS sequence"/>
</dbReference>